<dbReference type="Proteomes" id="UP000003250">
    <property type="component" value="Unassembled WGS sequence"/>
</dbReference>
<accession>H0HQC1</accession>
<keyword evidence="2" id="KW-1185">Reference proteome</keyword>
<evidence type="ECO:0000313" key="1">
    <source>
        <dbReference type="EMBL" id="EHK57043.1"/>
    </source>
</evidence>
<proteinExistence type="predicted"/>
<dbReference type="AlphaFoldDB" id="H0HQC1"/>
<organism evidence="1 2">
    <name type="scientific">Mesorhizobium alhagi CCNWXJ12-2</name>
    <dbReference type="NCBI Taxonomy" id="1107882"/>
    <lineage>
        <taxon>Bacteria</taxon>
        <taxon>Pseudomonadati</taxon>
        <taxon>Pseudomonadota</taxon>
        <taxon>Alphaproteobacteria</taxon>
        <taxon>Hyphomicrobiales</taxon>
        <taxon>Phyllobacteriaceae</taxon>
        <taxon>Allomesorhizobium</taxon>
    </lineage>
</organism>
<reference evidence="1 2" key="1">
    <citation type="journal article" date="2012" name="J. Bacteriol.">
        <title>Draft Genome Sequence of Mesorhizobium alhagi CCNWXJ12-2T, a Novel Salt-Resistant Species Isolated from the Desert of Northwestern China.</title>
        <authorList>
            <person name="Zhou M."/>
            <person name="Chen W."/>
            <person name="Chen H."/>
            <person name="Wei G."/>
        </authorList>
    </citation>
    <scope>NUCLEOTIDE SEQUENCE [LARGE SCALE GENOMIC DNA]</scope>
    <source>
        <strain evidence="1 2">CCNWXJ12-2</strain>
    </source>
</reference>
<name>H0HQC1_9HYPH</name>
<evidence type="ECO:0000313" key="2">
    <source>
        <dbReference type="Proteomes" id="UP000003250"/>
    </source>
</evidence>
<protein>
    <submittedName>
        <fullName evidence="1">Uncharacterized protein</fullName>
    </submittedName>
</protein>
<gene>
    <name evidence="1" type="ORF">MAXJ12_11757</name>
</gene>
<dbReference type="EMBL" id="AHAM01000088">
    <property type="protein sequence ID" value="EHK57043.1"/>
    <property type="molecule type" value="Genomic_DNA"/>
</dbReference>
<sequence>MEFPEMMNKQFMTLAFLCVATITAVIGADAETKKVLKHFQFARGSITFYDNHEWENIRNGSRNSGRWEWLGNTHVCPVEWKNPKQQAHCRKYYRVK</sequence>